<dbReference type="KEGG" id="aba:Acid345_3490"/>
<evidence type="ECO:0000256" key="1">
    <source>
        <dbReference type="SAM" id="MobiDB-lite"/>
    </source>
</evidence>
<evidence type="ECO:0000313" key="2">
    <source>
        <dbReference type="EMBL" id="ABF42491.1"/>
    </source>
</evidence>
<protein>
    <recommendedName>
        <fullName evidence="4">DUF4105 domain-containing protein</fullName>
    </recommendedName>
</protein>
<dbReference type="EMBL" id="CP000360">
    <property type="protein sequence ID" value="ABF42491.1"/>
    <property type="molecule type" value="Genomic_DNA"/>
</dbReference>
<evidence type="ECO:0008006" key="4">
    <source>
        <dbReference type="Google" id="ProtNLM"/>
    </source>
</evidence>
<dbReference type="Proteomes" id="UP000002432">
    <property type="component" value="Chromosome"/>
</dbReference>
<evidence type="ECO:0000313" key="3">
    <source>
        <dbReference type="Proteomes" id="UP000002432"/>
    </source>
</evidence>
<reference evidence="2 3" key="1">
    <citation type="journal article" date="2009" name="Appl. Environ. Microbiol.">
        <title>Three genomes from the phylum Acidobacteria provide insight into the lifestyles of these microorganisms in soils.</title>
        <authorList>
            <person name="Ward N.L."/>
            <person name="Challacombe J.F."/>
            <person name="Janssen P.H."/>
            <person name="Henrissat B."/>
            <person name="Coutinho P.M."/>
            <person name="Wu M."/>
            <person name="Xie G."/>
            <person name="Haft D.H."/>
            <person name="Sait M."/>
            <person name="Badger J."/>
            <person name="Barabote R.D."/>
            <person name="Bradley B."/>
            <person name="Brettin T.S."/>
            <person name="Brinkac L.M."/>
            <person name="Bruce D."/>
            <person name="Creasy T."/>
            <person name="Daugherty S.C."/>
            <person name="Davidsen T.M."/>
            <person name="DeBoy R.T."/>
            <person name="Detter J.C."/>
            <person name="Dodson R.J."/>
            <person name="Durkin A.S."/>
            <person name="Ganapathy A."/>
            <person name="Gwinn-Giglio M."/>
            <person name="Han C.S."/>
            <person name="Khouri H."/>
            <person name="Kiss H."/>
            <person name="Kothari S.P."/>
            <person name="Madupu R."/>
            <person name="Nelson K.E."/>
            <person name="Nelson W.C."/>
            <person name="Paulsen I."/>
            <person name="Penn K."/>
            <person name="Ren Q."/>
            <person name="Rosovitz M.J."/>
            <person name="Selengut J.D."/>
            <person name="Shrivastava S."/>
            <person name="Sullivan S.A."/>
            <person name="Tapia R."/>
            <person name="Thompson L.S."/>
            <person name="Watkins K.L."/>
            <person name="Yang Q."/>
            <person name="Yu C."/>
            <person name="Zafar N."/>
            <person name="Zhou L."/>
            <person name="Kuske C.R."/>
        </authorList>
    </citation>
    <scope>NUCLEOTIDE SEQUENCE [LARGE SCALE GENOMIC DNA]</scope>
    <source>
        <strain evidence="2 3">Ellin345</strain>
    </source>
</reference>
<organism evidence="2 3">
    <name type="scientific">Koribacter versatilis (strain Ellin345)</name>
    <dbReference type="NCBI Taxonomy" id="204669"/>
    <lineage>
        <taxon>Bacteria</taxon>
        <taxon>Pseudomonadati</taxon>
        <taxon>Acidobacteriota</taxon>
        <taxon>Terriglobia</taxon>
        <taxon>Terriglobales</taxon>
        <taxon>Candidatus Korobacteraceae</taxon>
        <taxon>Candidatus Korobacter</taxon>
    </lineage>
</organism>
<dbReference type="eggNOG" id="ENOG5033QSK">
    <property type="taxonomic scope" value="Bacteria"/>
</dbReference>
<dbReference type="AlphaFoldDB" id="Q1IKV9"/>
<feature type="region of interest" description="Disordered" evidence="1">
    <location>
        <begin position="460"/>
        <end position="481"/>
    </location>
</feature>
<gene>
    <name evidence="2" type="ordered locus">Acid345_3490</name>
</gene>
<name>Q1IKV9_KORVE</name>
<sequence>MWGFVRTLCVLLFLTCVARADIGLMLAESTNDGLSRITSSGHSSVYLSNVCADSPVHLRLCSPGEQGIVISNYSNFLEDKPFEWNAVPLSVYLYGVENPGDRPLYGSPALRAALQAHYRQTWLRDLCPQGPCTDDQKANWRDTVAATFVRDIYMFVASTTAERDEVFIAKFNALPNVDRYNGFTRNCANFARLVVNTYFPGASQADYINDFGMTSPKAIAKSFTHYAVKHQLNFHVVRITQIPGSYRRSSDARKGTEVMFTSKKWFFPMLFRSNELMIFTASYLLTGRFNPERELRRRPTEEVTSQIIEAKAAKRNAGPQLAGELKSASNAERAQQFGTSEMWERYNEALREISPDAAELDARFGRTAKAFAVTMDANGEPIVGPSGALWMEYRDGSTTRRIGVSASNVNSDGSDSELAYQLLLVRIRSELYSASKNREVLPEFQADWRLLEEADRNLRSKSRVQQVPSVPQVPTEDTGPVQATFPVGGFQLH</sequence>
<feature type="compositionally biased region" description="Low complexity" evidence="1">
    <location>
        <begin position="464"/>
        <end position="474"/>
    </location>
</feature>
<keyword evidence="3" id="KW-1185">Reference proteome</keyword>
<proteinExistence type="predicted"/>
<dbReference type="EnsemblBacteria" id="ABF42491">
    <property type="protein sequence ID" value="ABF42491"/>
    <property type="gene ID" value="Acid345_3490"/>
</dbReference>
<accession>Q1IKV9</accession>
<dbReference type="HOGENOM" id="CLU_552962_0_0_0"/>